<keyword evidence="3" id="KW-1185">Reference proteome</keyword>
<evidence type="ECO:0000259" key="1">
    <source>
        <dbReference type="Pfam" id="PF00561"/>
    </source>
</evidence>
<dbReference type="Proteomes" id="UP000197535">
    <property type="component" value="Unassembled WGS sequence"/>
</dbReference>
<evidence type="ECO:0000313" key="3">
    <source>
        <dbReference type="Proteomes" id="UP000197535"/>
    </source>
</evidence>
<dbReference type="GO" id="GO:0016787">
    <property type="term" value="F:hydrolase activity"/>
    <property type="evidence" value="ECO:0007669"/>
    <property type="project" value="UniProtKB-KW"/>
</dbReference>
<dbReference type="InterPro" id="IPR000073">
    <property type="entry name" value="AB_hydrolase_1"/>
</dbReference>
<reference evidence="2 3" key="1">
    <citation type="submission" date="2016-02" db="EMBL/GenBank/DDBJ databases">
        <authorList>
            <person name="Wen L."/>
            <person name="He K."/>
            <person name="Yang H."/>
        </authorList>
    </citation>
    <scope>NUCLEOTIDE SEQUENCE [LARGE SCALE GENOMIC DNA]</scope>
    <source>
        <strain evidence="2 3">TSA40</strain>
    </source>
</reference>
<comment type="caution">
    <text evidence="2">The sequence shown here is derived from an EMBL/GenBank/DDBJ whole genome shotgun (WGS) entry which is preliminary data.</text>
</comment>
<dbReference type="InterPro" id="IPR029058">
    <property type="entry name" value="AB_hydrolase_fold"/>
</dbReference>
<proteinExistence type="predicted"/>
<dbReference type="AlphaFoldDB" id="A0A254TF99"/>
<name>A0A254TF99_9BURK</name>
<dbReference type="SUPFAM" id="SSF53474">
    <property type="entry name" value="alpha/beta-Hydrolases"/>
    <property type="match status" value="1"/>
</dbReference>
<accession>A0A254TF99</accession>
<dbReference type="PANTHER" id="PTHR43689">
    <property type="entry name" value="HYDROLASE"/>
    <property type="match status" value="1"/>
</dbReference>
<feature type="domain" description="AB hydrolase-1" evidence="1">
    <location>
        <begin position="40"/>
        <end position="272"/>
    </location>
</feature>
<organism evidence="2 3">
    <name type="scientific">Noviherbaspirillum denitrificans</name>
    <dbReference type="NCBI Taxonomy" id="1968433"/>
    <lineage>
        <taxon>Bacteria</taxon>
        <taxon>Pseudomonadati</taxon>
        <taxon>Pseudomonadota</taxon>
        <taxon>Betaproteobacteria</taxon>
        <taxon>Burkholderiales</taxon>
        <taxon>Oxalobacteraceae</taxon>
        <taxon>Noviherbaspirillum</taxon>
    </lineage>
</organism>
<dbReference type="Pfam" id="PF00561">
    <property type="entry name" value="Abhydrolase_1"/>
    <property type="match status" value="1"/>
</dbReference>
<dbReference type="EMBL" id="LSTO01000001">
    <property type="protein sequence ID" value="OWW21215.1"/>
    <property type="molecule type" value="Genomic_DNA"/>
</dbReference>
<sequence length="286" mass="32313">MEDDMTYWTDLVDVEHRIAYVDAGGIHTRYLDAGPRDAEVVLFLHGSGGYLEAYSQNVRAHARHFRVIALDMLGHGYTDKPDHPYEPKHYVKHIVDFLDALGIARAHVSGESLGGWVAARLASTHPERVGKIVLNTAAGVHYDPEVSARIHTLSLNAVNNLNPENVRKRLEWLMLDPARVTDEMVEMRYRVYAQPGFPKTMAHIMCLHTAEFRVPNLMTPEEMAKVKAPALVLWTSHDPGSSVEIGRRLASMIPDSKFVVMDNCGHWPQFEDAENFNKLHIDFLLN</sequence>
<dbReference type="PANTHER" id="PTHR43689:SF8">
    <property type="entry name" value="ALPHA_BETA-HYDROLASES SUPERFAMILY PROTEIN"/>
    <property type="match status" value="1"/>
</dbReference>
<dbReference type="OrthoDB" id="2987348at2"/>
<evidence type="ECO:0000313" key="2">
    <source>
        <dbReference type="EMBL" id="OWW21215.1"/>
    </source>
</evidence>
<keyword evidence="2" id="KW-0378">Hydrolase</keyword>
<dbReference type="InterPro" id="IPR000639">
    <property type="entry name" value="Epox_hydrolase-like"/>
</dbReference>
<protein>
    <submittedName>
        <fullName evidence="2">2-hydroxy-6-ketonona-2,4-dienedioic acid hydrolase</fullName>
    </submittedName>
</protein>
<dbReference type="Gene3D" id="3.40.50.1820">
    <property type="entry name" value="alpha/beta hydrolase"/>
    <property type="match status" value="1"/>
</dbReference>
<dbReference type="PRINTS" id="PR00412">
    <property type="entry name" value="EPOXHYDRLASE"/>
</dbReference>
<dbReference type="PRINTS" id="PR00111">
    <property type="entry name" value="ABHYDROLASE"/>
</dbReference>
<gene>
    <name evidence="2" type="ORF">AYR66_18780</name>
</gene>